<dbReference type="AlphaFoldDB" id="A0AAJ2UJP8"/>
<dbReference type="EMBL" id="JARAWN010000009">
    <property type="protein sequence ID" value="MDX3128776.1"/>
    <property type="molecule type" value="Genomic_DNA"/>
</dbReference>
<feature type="region of interest" description="Disordered" evidence="1">
    <location>
        <begin position="54"/>
        <end position="86"/>
    </location>
</feature>
<sequence>MHTEDAVGFTTARRFVPNRPYRVTFNGGVHGLGDNAYCQAAIPPARLRLFRAGDGVHPADRPGRPAGGGRALEAGPVEGSGERDDD</sequence>
<dbReference type="Proteomes" id="UP001273589">
    <property type="component" value="Unassembled WGS sequence"/>
</dbReference>
<proteinExistence type="predicted"/>
<comment type="caution">
    <text evidence="2">The sequence shown here is derived from an EMBL/GenBank/DDBJ whole genome shotgun (WGS) entry which is preliminary data.</text>
</comment>
<evidence type="ECO:0000313" key="3">
    <source>
        <dbReference type="Proteomes" id="UP001273589"/>
    </source>
</evidence>
<gene>
    <name evidence="2" type="ORF">PV367_02935</name>
</gene>
<organism evidence="2 3">
    <name type="scientific">Streptomyces europaeiscabiei</name>
    <dbReference type="NCBI Taxonomy" id="146819"/>
    <lineage>
        <taxon>Bacteria</taxon>
        <taxon>Bacillati</taxon>
        <taxon>Actinomycetota</taxon>
        <taxon>Actinomycetes</taxon>
        <taxon>Kitasatosporales</taxon>
        <taxon>Streptomycetaceae</taxon>
        <taxon>Streptomyces</taxon>
    </lineage>
</organism>
<evidence type="ECO:0000256" key="1">
    <source>
        <dbReference type="SAM" id="MobiDB-lite"/>
    </source>
</evidence>
<evidence type="ECO:0000313" key="2">
    <source>
        <dbReference type="EMBL" id="MDX3128776.1"/>
    </source>
</evidence>
<protein>
    <submittedName>
        <fullName evidence="2">Uncharacterized protein</fullName>
    </submittedName>
</protein>
<reference evidence="2" key="1">
    <citation type="journal article" date="2023" name="Microb. Genom.">
        <title>Mesoterricola silvestris gen. nov., sp. nov., Mesoterricola sediminis sp. nov., Geothrix oryzae sp. nov., Geothrix edaphica sp. nov., Geothrix rubra sp. nov., and Geothrix limicola sp. nov., six novel members of Acidobacteriota isolated from soils.</title>
        <authorList>
            <person name="Weisberg A.J."/>
            <person name="Pearce E."/>
            <person name="Kramer C.G."/>
            <person name="Chang J.H."/>
            <person name="Clarke C.R."/>
        </authorList>
    </citation>
    <scope>NUCLEOTIDE SEQUENCE</scope>
    <source>
        <strain evidence="2">ND06-05F</strain>
    </source>
</reference>
<name>A0AAJ2UJP8_9ACTN</name>
<accession>A0AAJ2UJP8</accession>